<evidence type="ECO:0000256" key="7">
    <source>
        <dbReference type="ARBA" id="ARBA00047592"/>
    </source>
</evidence>
<evidence type="ECO:0000256" key="2">
    <source>
        <dbReference type="ARBA" id="ARBA00022527"/>
    </source>
</evidence>
<keyword evidence="6 9" id="KW-0067">ATP-binding</keyword>
<dbReference type="Pfam" id="PF00069">
    <property type="entry name" value="Pkinase"/>
    <property type="match status" value="1"/>
</dbReference>
<evidence type="ECO:0000313" key="15">
    <source>
        <dbReference type="EMBL" id="CEP02900.1"/>
    </source>
</evidence>
<dbReference type="FunFam" id="3.30.200.20:FF:000166">
    <property type="entry name" value="Mitogen-activated protein kinase"/>
    <property type="match status" value="1"/>
</dbReference>
<dbReference type="FunFam" id="1.10.510.10:FF:000238">
    <property type="entry name" value="Mitogen-activated protein kinase"/>
    <property type="match status" value="1"/>
</dbReference>
<evidence type="ECO:0000313" key="17">
    <source>
        <dbReference type="Proteomes" id="UP000039324"/>
    </source>
</evidence>
<feature type="compositionally biased region" description="Low complexity" evidence="12">
    <location>
        <begin position="365"/>
        <end position="379"/>
    </location>
</feature>
<dbReference type="EMBL" id="CDSF01000133">
    <property type="protein sequence ID" value="CEP02900.1"/>
    <property type="molecule type" value="Genomic_DNA"/>
</dbReference>
<evidence type="ECO:0000256" key="6">
    <source>
        <dbReference type="ARBA" id="ARBA00022840"/>
    </source>
</evidence>
<dbReference type="SUPFAM" id="SSF56112">
    <property type="entry name" value="Protein kinase-like (PK-like)"/>
    <property type="match status" value="1"/>
</dbReference>
<keyword evidence="17" id="KW-1185">Reference proteome</keyword>
<evidence type="ECO:0000256" key="1">
    <source>
        <dbReference type="ARBA" id="ARBA00012411"/>
    </source>
</evidence>
<keyword evidence="16" id="KW-0496">Mitochondrion</keyword>
<dbReference type="Gene3D" id="3.30.200.20">
    <property type="entry name" value="Phosphorylase Kinase, domain 1"/>
    <property type="match status" value="1"/>
</dbReference>
<dbReference type="InterPro" id="IPR050117">
    <property type="entry name" value="MAPK"/>
</dbReference>
<dbReference type="InterPro" id="IPR003527">
    <property type="entry name" value="MAP_kinase_CS"/>
</dbReference>
<proteinExistence type="evidence at transcript level"/>
<evidence type="ECO:0000256" key="11">
    <source>
        <dbReference type="RuleBase" id="RU361165"/>
    </source>
</evidence>
<dbReference type="EMBL" id="KY776458">
    <property type="protein sequence ID" value="AVG22642.1"/>
    <property type="molecule type" value="mRNA"/>
</dbReference>
<dbReference type="EMBL" id="OVEO01000003">
    <property type="protein sequence ID" value="SPQ95005.1"/>
    <property type="molecule type" value="Genomic_DNA"/>
</dbReference>
<reference evidence="15 17" key="1">
    <citation type="submission" date="2015-02" db="EMBL/GenBank/DDBJ databases">
        <authorList>
            <person name="Chooi Y.-H."/>
        </authorList>
    </citation>
    <scope>NUCLEOTIDE SEQUENCE [LARGE SCALE GENOMIC DNA]</scope>
    <source>
        <strain evidence="15">E3</strain>
    </source>
</reference>
<dbReference type="InterPro" id="IPR011009">
    <property type="entry name" value="Kinase-like_dom_sf"/>
</dbReference>
<feature type="region of interest" description="Disordered" evidence="12">
    <location>
        <begin position="347"/>
        <end position="385"/>
    </location>
</feature>
<dbReference type="AlphaFoldDB" id="A0A0G4J5Q0"/>
<dbReference type="STRING" id="37360.A0A0G4J5Q0"/>
<accession>A0A0G4J5Q0</accession>
<keyword evidence="3 11" id="KW-0808">Transferase</keyword>
<geneLocation type="mitochondrion" evidence="16"/>
<dbReference type="PROSITE" id="PS01351">
    <property type="entry name" value="MAPK"/>
    <property type="match status" value="1"/>
</dbReference>
<organism evidence="15 17">
    <name type="scientific">Plasmodiophora brassicae</name>
    <name type="common">Clubroot disease agent</name>
    <dbReference type="NCBI Taxonomy" id="37360"/>
    <lineage>
        <taxon>Eukaryota</taxon>
        <taxon>Sar</taxon>
        <taxon>Rhizaria</taxon>
        <taxon>Endomyxa</taxon>
        <taxon>Phytomyxea</taxon>
        <taxon>Plasmodiophorida</taxon>
        <taxon>Plasmodiophoridae</taxon>
        <taxon>Plasmodiophora</taxon>
    </lineage>
</organism>
<dbReference type="InterPro" id="IPR000719">
    <property type="entry name" value="Prot_kinase_dom"/>
</dbReference>
<dbReference type="EC" id="2.7.11.24" evidence="1 11"/>
<comment type="activity regulation">
    <text evidence="11">Activated by threonine and tyrosine phosphorylation.</text>
</comment>
<feature type="binding site" evidence="9">
    <location>
        <position position="43"/>
    </location>
    <ligand>
        <name>ATP</name>
        <dbReference type="ChEBI" id="CHEBI:30616"/>
    </ligand>
</feature>
<gene>
    <name evidence="15" type="ORF">PBRA_002867</name>
    <name evidence="16" type="ORF">PLBR_LOCUS2220</name>
</gene>
<dbReference type="PROSITE" id="PS00108">
    <property type="entry name" value="PROTEIN_KINASE_ST"/>
    <property type="match status" value="1"/>
</dbReference>
<dbReference type="InterPro" id="IPR017441">
    <property type="entry name" value="Protein_kinase_ATP_BS"/>
</dbReference>
<dbReference type="PANTHER" id="PTHR24055">
    <property type="entry name" value="MITOGEN-ACTIVATED PROTEIN KINASE"/>
    <property type="match status" value="1"/>
</dbReference>
<evidence type="ECO:0000313" key="14">
    <source>
        <dbReference type="EMBL" id="AVG22642.1"/>
    </source>
</evidence>
<sequence length="385" mass="43046">MSEEVDKNVARRYEMLKKLGKGAYGIVWKAADKKAGKNVAVKKIFDAFQNAGDAQRTFREIVYLQELGGHDNIIKLVNVLKAGNDMDIYLVFELLETDVHNVIKANILEDVHKRYIVYQIAKALKYVHSAQLMHRDVKPSNVLIDAECHVKLCDFGLARSVKSQEHENNNVLTEYVATRWYRAPEILLGSTMYTTAIDMWSLGCILGELLKGTPMFPGTSTMNQIELILEVTDPPSDADIAAINSPYTVTMLESLKKEKSTSLAELFPNAPPDAISLLGGLLQFNPTKRLTAEQVLEHPYLGQFHDANSEPVCDSAIISSMNDDKKFTVEEYRGTLYQSIIERKKTISRQSKEAKSRRRDKSRSSGKSGDADAGSAQDKPSVDEI</sequence>
<reference evidence="14" key="2">
    <citation type="submission" date="2017-03" db="EMBL/GenBank/DDBJ databases">
        <title>Genome-wide identification of MAPK, MAPKK, and MAPKKK gene families and transcriptional profiling analysis during development in Plasmodiophora brassicae.</title>
        <authorList>
            <person name="Chen T."/>
        </authorList>
    </citation>
    <scope>NUCLEOTIDE SEQUENCE</scope>
    <source>
        <strain evidence="14">ZJ-1</strain>
    </source>
</reference>
<dbReference type="Gene3D" id="1.10.510.10">
    <property type="entry name" value="Transferase(Phosphotransferase) domain 1"/>
    <property type="match status" value="1"/>
</dbReference>
<keyword evidence="5 11" id="KW-0418">Kinase</keyword>
<evidence type="ECO:0000256" key="8">
    <source>
        <dbReference type="ARBA" id="ARBA00048312"/>
    </source>
</evidence>
<dbReference type="InterPro" id="IPR008271">
    <property type="entry name" value="Ser/Thr_kinase_AS"/>
</dbReference>
<dbReference type="CDD" id="cd07852">
    <property type="entry name" value="STKc_MAPK15-like"/>
    <property type="match status" value="1"/>
</dbReference>
<reference evidence="16 18" key="3">
    <citation type="submission" date="2018-03" db="EMBL/GenBank/DDBJ databases">
        <authorList>
            <person name="Fogelqvist J."/>
        </authorList>
    </citation>
    <scope>NUCLEOTIDE SEQUENCE [LARGE SCALE GENOMIC DNA]</scope>
</reference>
<dbReference type="GO" id="GO:0005524">
    <property type="term" value="F:ATP binding"/>
    <property type="evidence" value="ECO:0007669"/>
    <property type="project" value="UniProtKB-UniRule"/>
</dbReference>
<dbReference type="OrthoDB" id="192887at2759"/>
<dbReference type="Proteomes" id="UP000039324">
    <property type="component" value="Unassembled WGS sequence"/>
</dbReference>
<comment type="similarity">
    <text evidence="11">Belongs to the protein kinase superfamily. Ser/Thr protein kinase family. MAP kinase subfamily.</text>
</comment>
<evidence type="ECO:0000256" key="10">
    <source>
        <dbReference type="RuleBase" id="RU000304"/>
    </source>
</evidence>
<comment type="catalytic activity">
    <reaction evidence="8">
        <text>L-seryl-[protein] + ATP = O-phospho-L-seryl-[protein] + ADP + H(+)</text>
        <dbReference type="Rhea" id="RHEA:17989"/>
        <dbReference type="Rhea" id="RHEA-COMP:9863"/>
        <dbReference type="Rhea" id="RHEA-COMP:11604"/>
        <dbReference type="ChEBI" id="CHEBI:15378"/>
        <dbReference type="ChEBI" id="CHEBI:29999"/>
        <dbReference type="ChEBI" id="CHEBI:30616"/>
        <dbReference type="ChEBI" id="CHEBI:83421"/>
        <dbReference type="ChEBI" id="CHEBI:456216"/>
        <dbReference type="EC" id="2.7.11.24"/>
    </reaction>
</comment>
<keyword evidence="11" id="KW-0460">Magnesium</keyword>
<protein>
    <recommendedName>
        <fullName evidence="1 11">Mitogen-activated protein kinase</fullName>
        <ecNumber evidence="1 11">2.7.11.24</ecNumber>
    </recommendedName>
</protein>
<feature type="domain" description="Protein kinase" evidence="13">
    <location>
        <begin position="13"/>
        <end position="301"/>
    </location>
</feature>
<dbReference type="SMART" id="SM00220">
    <property type="entry name" value="S_TKc"/>
    <property type="match status" value="1"/>
</dbReference>
<dbReference type="GO" id="GO:0004707">
    <property type="term" value="F:MAP kinase activity"/>
    <property type="evidence" value="ECO:0007669"/>
    <property type="project" value="UniProtKB-EC"/>
</dbReference>
<evidence type="ECO:0000259" key="13">
    <source>
        <dbReference type="PROSITE" id="PS50011"/>
    </source>
</evidence>
<dbReference type="PROSITE" id="PS00107">
    <property type="entry name" value="PROTEIN_KINASE_ATP"/>
    <property type="match status" value="1"/>
</dbReference>
<keyword evidence="4 9" id="KW-0547">Nucleotide-binding</keyword>
<evidence type="ECO:0000256" key="4">
    <source>
        <dbReference type="ARBA" id="ARBA00022741"/>
    </source>
</evidence>
<comment type="catalytic activity">
    <reaction evidence="7 11">
        <text>L-threonyl-[protein] + ATP = O-phospho-L-threonyl-[protein] + ADP + H(+)</text>
        <dbReference type="Rhea" id="RHEA:46608"/>
        <dbReference type="Rhea" id="RHEA-COMP:11060"/>
        <dbReference type="Rhea" id="RHEA-COMP:11605"/>
        <dbReference type="ChEBI" id="CHEBI:15378"/>
        <dbReference type="ChEBI" id="CHEBI:30013"/>
        <dbReference type="ChEBI" id="CHEBI:30616"/>
        <dbReference type="ChEBI" id="CHEBI:61977"/>
        <dbReference type="ChEBI" id="CHEBI:456216"/>
        <dbReference type="EC" id="2.7.11.24"/>
    </reaction>
</comment>
<keyword evidence="2 10" id="KW-0723">Serine/threonine-protein kinase</keyword>
<dbReference type="Proteomes" id="UP000290189">
    <property type="component" value="Unassembled WGS sequence"/>
</dbReference>
<evidence type="ECO:0000256" key="5">
    <source>
        <dbReference type="ARBA" id="ARBA00022777"/>
    </source>
</evidence>
<evidence type="ECO:0000256" key="12">
    <source>
        <dbReference type="SAM" id="MobiDB-lite"/>
    </source>
</evidence>
<name>A0A0G4J5Q0_PLABS</name>
<dbReference type="OMA" id="MDIPRPE"/>
<dbReference type="PROSITE" id="PS50011">
    <property type="entry name" value="PROTEIN_KINASE_DOM"/>
    <property type="match status" value="1"/>
</dbReference>
<evidence type="ECO:0000313" key="16">
    <source>
        <dbReference type="EMBL" id="SPQ95005.1"/>
    </source>
</evidence>
<evidence type="ECO:0000256" key="3">
    <source>
        <dbReference type="ARBA" id="ARBA00022679"/>
    </source>
</evidence>
<evidence type="ECO:0000313" key="18">
    <source>
        <dbReference type="Proteomes" id="UP000290189"/>
    </source>
</evidence>
<comment type="cofactor">
    <cofactor evidence="11">
        <name>Mg(2+)</name>
        <dbReference type="ChEBI" id="CHEBI:18420"/>
    </cofactor>
</comment>
<evidence type="ECO:0000256" key="9">
    <source>
        <dbReference type="PROSITE-ProRule" id="PRU10141"/>
    </source>
</evidence>